<comment type="caution">
    <text evidence="1">The sequence shown here is derived from an EMBL/GenBank/DDBJ whole genome shotgun (WGS) entry which is preliminary data.</text>
</comment>
<evidence type="ECO:0000313" key="2">
    <source>
        <dbReference type="EMBL" id="CAF4640304.1"/>
    </source>
</evidence>
<organism evidence="1 3">
    <name type="scientific">Rotaria magnacalcarata</name>
    <dbReference type="NCBI Taxonomy" id="392030"/>
    <lineage>
        <taxon>Eukaryota</taxon>
        <taxon>Metazoa</taxon>
        <taxon>Spiralia</taxon>
        <taxon>Gnathifera</taxon>
        <taxon>Rotifera</taxon>
        <taxon>Eurotatoria</taxon>
        <taxon>Bdelloidea</taxon>
        <taxon>Philodinida</taxon>
        <taxon>Philodinidae</taxon>
        <taxon>Rotaria</taxon>
    </lineage>
</organism>
<dbReference type="AlphaFoldDB" id="A0A816ZAV6"/>
<reference evidence="1" key="1">
    <citation type="submission" date="2021-02" db="EMBL/GenBank/DDBJ databases">
        <authorList>
            <person name="Nowell W R."/>
        </authorList>
    </citation>
    <scope>NUCLEOTIDE SEQUENCE</scope>
</reference>
<sequence>MGEKAATIEVIEALVKAIGGAHDYQRTNAWQVLGRMDTKVAAERAVETLIKAIRDENEYARSNAWLALGWIGEKAATKEVIETLTKAIGDDVLLVRKNAWVALGLMGAKAATKELIEALSKAIVDEDHDLRSNAWLALERVGETAATKQMMEALINEIGAESDYLREHALEALGRIGAKVATNEVIEALTKALDDEFLDVRRNACKALGRMGEKAARKEVIEALTKTIVDGKGDVLENTRFDFIRAFLLAGDDEKSNACIALGRMGEKAATKEVFDALLNAIGVDDNHVRINACEALGLLHYNASVMECLLISITLDSKRSRNCGSAFEWLLMQPSFRKLHERVVSNVTLRLMGVARLSLGMVPVKELSLCIVDQPGNDWSNLVLFVCIINCVAVTRSGEGIEFVSDKGHEKVNSADGRLCVKFVKELVDWKKKQGLLQQEDFAGSSVCVLL</sequence>
<dbReference type="InterPro" id="IPR011989">
    <property type="entry name" value="ARM-like"/>
</dbReference>
<gene>
    <name evidence="1" type="ORF">MBJ925_LOCUS35135</name>
    <name evidence="2" type="ORF">SMN809_LOCUS40658</name>
</gene>
<evidence type="ECO:0008006" key="4">
    <source>
        <dbReference type="Google" id="ProtNLM"/>
    </source>
</evidence>
<dbReference type="PANTHER" id="PTHR12697">
    <property type="entry name" value="PBS LYASE HEAT-LIKE PROTEIN"/>
    <property type="match status" value="1"/>
</dbReference>
<dbReference type="Proteomes" id="UP000663824">
    <property type="component" value="Unassembled WGS sequence"/>
</dbReference>
<dbReference type="Gene3D" id="1.25.10.10">
    <property type="entry name" value="Leucine-rich Repeat Variant"/>
    <property type="match status" value="3"/>
</dbReference>
<proteinExistence type="predicted"/>
<dbReference type="InterPro" id="IPR004155">
    <property type="entry name" value="PBS_lyase_HEAT"/>
</dbReference>
<dbReference type="EMBL" id="CAJOBI010112663">
    <property type="protein sequence ID" value="CAF4640304.1"/>
    <property type="molecule type" value="Genomic_DNA"/>
</dbReference>
<dbReference type="EMBL" id="CAJNRE010019415">
    <property type="protein sequence ID" value="CAF2196119.1"/>
    <property type="molecule type" value="Genomic_DNA"/>
</dbReference>
<evidence type="ECO:0000313" key="1">
    <source>
        <dbReference type="EMBL" id="CAF2196119.1"/>
    </source>
</evidence>
<name>A0A816ZAV6_9BILA</name>
<dbReference type="InterPro" id="IPR016024">
    <property type="entry name" value="ARM-type_fold"/>
</dbReference>
<dbReference type="SUPFAM" id="SSF48371">
    <property type="entry name" value="ARM repeat"/>
    <property type="match status" value="1"/>
</dbReference>
<dbReference type="Proteomes" id="UP000676336">
    <property type="component" value="Unassembled WGS sequence"/>
</dbReference>
<dbReference type="Pfam" id="PF13646">
    <property type="entry name" value="HEAT_2"/>
    <property type="match status" value="2"/>
</dbReference>
<dbReference type="PANTHER" id="PTHR12697:SF5">
    <property type="entry name" value="DEOXYHYPUSINE HYDROXYLASE"/>
    <property type="match status" value="1"/>
</dbReference>
<dbReference type="SMART" id="SM00567">
    <property type="entry name" value="EZ_HEAT"/>
    <property type="match status" value="6"/>
</dbReference>
<dbReference type="GO" id="GO:0016491">
    <property type="term" value="F:oxidoreductase activity"/>
    <property type="evidence" value="ECO:0007669"/>
    <property type="project" value="TreeGrafter"/>
</dbReference>
<protein>
    <recommendedName>
        <fullName evidence="4">HEAT repeat domain-containing protein</fullName>
    </recommendedName>
</protein>
<evidence type="ECO:0000313" key="3">
    <source>
        <dbReference type="Proteomes" id="UP000663824"/>
    </source>
</evidence>
<accession>A0A816ZAV6</accession>